<organism evidence="1 2">
    <name type="scientific">Gloeobacter morelensis MG652769</name>
    <dbReference type="NCBI Taxonomy" id="2781736"/>
    <lineage>
        <taxon>Bacteria</taxon>
        <taxon>Bacillati</taxon>
        <taxon>Cyanobacteriota</taxon>
        <taxon>Cyanophyceae</taxon>
        <taxon>Gloeobacterales</taxon>
        <taxon>Gloeobacteraceae</taxon>
        <taxon>Gloeobacter</taxon>
        <taxon>Gloeobacter morelensis</taxon>
    </lineage>
</organism>
<name>A0ABY3PR38_9CYAN</name>
<reference evidence="1 2" key="1">
    <citation type="journal article" date="2021" name="Genome Biol. Evol.">
        <title>Complete Genome Sequencing of a Novel Gloeobacter Species from a Waterfall Cave in Mexico.</title>
        <authorList>
            <person name="Saw J.H."/>
            <person name="Cardona T."/>
            <person name="Montejano G."/>
        </authorList>
    </citation>
    <scope>NUCLEOTIDE SEQUENCE [LARGE SCALE GENOMIC DNA]</scope>
    <source>
        <strain evidence="1">MG652769</strain>
    </source>
</reference>
<sequence length="239" mass="25850">MTKPATPRLRVRRRPPALPTSYRQRNLTLAALVLLVGIGASVFGFQFGQSALEDVSAPKSALGDTRKPLGKSKGLLKEAQILGSLTTMPDPSDALTEDQLLEQQEDLAAEDTSAAKIKLGTAISDENVTFTVDSVAWQGSNLVLQVSLQNKSFHPARFIYSPAFDLLVITDEQGKPVRTFTEGLPGELPADRELYKGTIQISASDIDKAQALGLSLADYPDRELQFLVDTIPIPPAPPR</sequence>
<evidence type="ECO:0000313" key="2">
    <source>
        <dbReference type="Proteomes" id="UP001054846"/>
    </source>
</evidence>
<evidence type="ECO:0000313" key="1">
    <source>
        <dbReference type="EMBL" id="UFP96102.1"/>
    </source>
</evidence>
<accession>A0ABY3PR38</accession>
<dbReference type="EMBL" id="CP063845">
    <property type="protein sequence ID" value="UFP96102.1"/>
    <property type="molecule type" value="Genomic_DNA"/>
</dbReference>
<gene>
    <name evidence="1" type="ORF">ISF26_07800</name>
</gene>
<proteinExistence type="predicted"/>
<evidence type="ECO:0008006" key="3">
    <source>
        <dbReference type="Google" id="ProtNLM"/>
    </source>
</evidence>
<dbReference type="Proteomes" id="UP001054846">
    <property type="component" value="Chromosome"/>
</dbReference>
<protein>
    <recommendedName>
        <fullName evidence="3">DUF4352 domain-containing protein</fullName>
    </recommendedName>
</protein>
<keyword evidence="2" id="KW-1185">Reference proteome</keyword>
<dbReference type="RefSeq" id="WP_230843346.1">
    <property type="nucleotide sequence ID" value="NZ_CP063845.1"/>
</dbReference>